<reference evidence="1 2" key="1">
    <citation type="journal article" date="2023" name="Microb. Genom.">
        <title>Mesoterricola silvestris gen. nov., sp. nov., Mesoterricola sediminis sp. nov., Geothrix oryzae sp. nov., Geothrix edaphica sp. nov., Geothrix rubra sp. nov., and Geothrix limicola sp. nov., six novel members of Acidobacteriota isolated from soils.</title>
        <authorList>
            <person name="Weisberg A.J."/>
            <person name="Pearce E."/>
            <person name="Kramer C.G."/>
            <person name="Chang J.H."/>
            <person name="Clarke C.R."/>
        </authorList>
    </citation>
    <scope>NUCLEOTIDE SEQUENCE [LARGE SCALE GENOMIC DNA]</scope>
    <source>
        <strain evidence="1 2">NB05-1H</strain>
    </source>
</reference>
<comment type="caution">
    <text evidence="1">The sequence shown here is derived from an EMBL/GenBank/DDBJ whole genome shotgun (WGS) entry which is preliminary data.</text>
</comment>
<evidence type="ECO:0008006" key="3">
    <source>
        <dbReference type="Google" id="ProtNLM"/>
    </source>
</evidence>
<organism evidence="1 2">
    <name type="scientific">Streptomyces acidiscabies</name>
    <dbReference type="NCBI Taxonomy" id="42234"/>
    <lineage>
        <taxon>Bacteria</taxon>
        <taxon>Bacillati</taxon>
        <taxon>Actinomycetota</taxon>
        <taxon>Actinomycetes</taxon>
        <taxon>Kitasatosporales</taxon>
        <taxon>Streptomycetaceae</taxon>
        <taxon>Streptomyces</taxon>
    </lineage>
</organism>
<dbReference type="RefSeq" id="WP_319166771.1">
    <property type="nucleotide sequence ID" value="NZ_JARAWP010000011.1"/>
</dbReference>
<keyword evidence="2" id="KW-1185">Reference proteome</keyword>
<sequence length="219" mass="24477">MTTQTAETDFGALHIQRIDHHENPALRYFPWRTTYTVTGNSIEGHLSIDPAFGDTTIRSSAAPYLPPELALPVTPDRFSVRFGRHGDTIQWNGTPAQHDGILLVDHTEVLITAGPFTRDGGTDEFPVMRRTAPYASAPVPLLTAAKTHQAVYAVLKIHGADTEHTTRMSHLYGQYRVPGRRKRALQELHLTEELAATLRERAAQLRQFLDQLDASPTRH</sequence>
<evidence type="ECO:0000313" key="2">
    <source>
        <dbReference type="Proteomes" id="UP001272987"/>
    </source>
</evidence>
<dbReference type="EMBL" id="JARAWP010000011">
    <property type="protein sequence ID" value="MDX3020092.1"/>
    <property type="molecule type" value="Genomic_DNA"/>
</dbReference>
<evidence type="ECO:0000313" key="1">
    <source>
        <dbReference type="EMBL" id="MDX3020092.1"/>
    </source>
</evidence>
<gene>
    <name evidence="1" type="ORF">PV666_19700</name>
</gene>
<dbReference type="Proteomes" id="UP001272987">
    <property type="component" value="Unassembled WGS sequence"/>
</dbReference>
<name>A0ABU4LYV0_9ACTN</name>
<accession>A0ABU4LYV0</accession>
<protein>
    <recommendedName>
        <fullName evidence="3">FHA domain-containing protein</fullName>
    </recommendedName>
</protein>
<proteinExistence type="predicted"/>